<dbReference type="RefSeq" id="WP_129274686.1">
    <property type="nucleotide sequence ID" value="NZ_MZXW01000050.1"/>
</dbReference>
<evidence type="ECO:0000313" key="4">
    <source>
        <dbReference type="EMBL" id="RXT36543.1"/>
    </source>
</evidence>
<dbReference type="InterPro" id="IPR020287">
    <property type="entry name" value="Tail_sheath_C"/>
</dbReference>
<proteinExistence type="inferred from homology"/>
<comment type="similarity">
    <text evidence="1">Belongs to the myoviridae tail sheath protein family.</text>
</comment>
<protein>
    <submittedName>
        <fullName evidence="4">Phage tail protein</fullName>
    </submittedName>
</protein>
<evidence type="ECO:0000313" key="5">
    <source>
        <dbReference type="Proteomes" id="UP000290819"/>
    </source>
</evidence>
<gene>
    <name evidence="4" type="ORF">B5V03_33390</name>
</gene>
<dbReference type="OrthoDB" id="9767864at2"/>
<dbReference type="Gene3D" id="3.40.50.11780">
    <property type="match status" value="2"/>
</dbReference>
<keyword evidence="5" id="KW-1185">Reference proteome</keyword>
<dbReference type="EMBL" id="MZXW01000050">
    <property type="protein sequence ID" value="RXT36543.1"/>
    <property type="molecule type" value="Genomic_DNA"/>
</dbReference>
<name>A0A4Q1UN69_9BRAD</name>
<accession>A0A4Q1UN69</accession>
<organism evidence="4 5">
    <name type="scientific">Bradyrhizobium betae</name>
    <dbReference type="NCBI Taxonomy" id="244734"/>
    <lineage>
        <taxon>Bacteria</taxon>
        <taxon>Pseudomonadati</taxon>
        <taxon>Pseudomonadota</taxon>
        <taxon>Alphaproteobacteria</taxon>
        <taxon>Hyphomicrobiales</taxon>
        <taxon>Nitrobacteraceae</taxon>
        <taxon>Bradyrhizobium</taxon>
    </lineage>
</organism>
<dbReference type="PANTHER" id="PTHR35861:SF1">
    <property type="entry name" value="PHAGE TAIL SHEATH PROTEIN"/>
    <property type="match status" value="1"/>
</dbReference>
<dbReference type="Pfam" id="PF17482">
    <property type="entry name" value="Phage_sheath_1C"/>
    <property type="match status" value="1"/>
</dbReference>
<dbReference type="Proteomes" id="UP000290819">
    <property type="component" value="Unassembled WGS sequence"/>
</dbReference>
<feature type="domain" description="Tail sheath protein subtilisin-like" evidence="2">
    <location>
        <begin position="231"/>
        <end position="386"/>
    </location>
</feature>
<dbReference type="InterPro" id="IPR035089">
    <property type="entry name" value="Phage_sheath_subtilisin"/>
</dbReference>
<feature type="domain" description="Tail sheath protein C-terminal" evidence="3">
    <location>
        <begin position="393"/>
        <end position="498"/>
    </location>
</feature>
<dbReference type="AlphaFoldDB" id="A0A4Q1UN69"/>
<dbReference type="Pfam" id="PF04984">
    <property type="entry name" value="Phage_sheath_1"/>
    <property type="match status" value="1"/>
</dbReference>
<reference evidence="4 5" key="1">
    <citation type="submission" date="2017-03" db="EMBL/GenBank/DDBJ databases">
        <authorList>
            <person name="Safronova V.I."/>
            <person name="Sazanova A.L."/>
            <person name="Chirak E.R."/>
        </authorList>
    </citation>
    <scope>NUCLEOTIDE SEQUENCE [LARGE SCALE GENOMIC DNA]</scope>
    <source>
        <strain evidence="4 5">Opo-243</strain>
    </source>
</reference>
<evidence type="ECO:0000259" key="3">
    <source>
        <dbReference type="Pfam" id="PF17482"/>
    </source>
</evidence>
<sequence length="505" mass="54256">MPSALLQPGVYIEEISSGVRSISGVATSIALFIGWAPRGPTDRAVRISSFADYERTYGGLDRRAYLGYAVRQFFDNGGSDAYIVRIALFNSGTPANDAKTAACAINDLGIQASSPGLWANSYSVTLTLRADDNTRFRLDVIGPSPSTNIVETFQDLSMNKADPRWAPSVVNGRSAFMDKLTTASTNVPGPATKPFTGGLDGTVLLANDASFVSAIDPLFATGGIADRIDLFNLVCVPGLTNILANQSALAQLQKRCHARRAFLIVDSLQDETVANMSGSAGEAGLTGPDGNFSALYYPWVMQPDPLQSGVVRDFPPCGFVAGVIARTDATRGVWKAPAGTDAGVNGGVAFALTLSDAENARLNPIGVNCLRTLPVYGNVVWGARTLHGQNDRGSEWKYVPVRRMALFLEESLYRGTQWVVFEPNDEPLWAQIRLNIGAFMQGLFRQGAFQGRSPREAYFVKCDRESTTQADINLGIVNIIVGFAPLKPAEFVVIKIQQIAGDIPT</sequence>
<dbReference type="PANTHER" id="PTHR35861">
    <property type="match status" value="1"/>
</dbReference>
<dbReference type="InterPro" id="IPR052042">
    <property type="entry name" value="Tail_sheath_structural"/>
</dbReference>
<evidence type="ECO:0000256" key="1">
    <source>
        <dbReference type="ARBA" id="ARBA00008005"/>
    </source>
</evidence>
<evidence type="ECO:0000259" key="2">
    <source>
        <dbReference type="Pfam" id="PF04984"/>
    </source>
</evidence>
<comment type="caution">
    <text evidence="4">The sequence shown here is derived from an EMBL/GenBank/DDBJ whole genome shotgun (WGS) entry which is preliminary data.</text>
</comment>